<reference evidence="10 11" key="1">
    <citation type="submission" date="2020-08" db="EMBL/GenBank/DDBJ databases">
        <title>Genomic Encyclopedia of Type Strains, Phase IV (KMG-IV): sequencing the most valuable type-strain genomes for metagenomic binning, comparative biology and taxonomic classification.</title>
        <authorList>
            <person name="Goeker M."/>
        </authorList>
    </citation>
    <scope>NUCLEOTIDE SEQUENCE [LARGE SCALE GENOMIC DNA]</scope>
    <source>
        <strain evidence="10 11">DSM 18233</strain>
    </source>
</reference>
<evidence type="ECO:0000256" key="4">
    <source>
        <dbReference type="ARBA" id="ARBA00022692"/>
    </source>
</evidence>
<accession>A0A840RLG9</accession>
<feature type="transmembrane region" description="Helical" evidence="9">
    <location>
        <begin position="34"/>
        <end position="52"/>
    </location>
</feature>
<dbReference type="PANTHER" id="PTHR30561">
    <property type="entry name" value="SMR FAMILY PROTON-DEPENDENT DRUG EFFLUX TRANSPORTER SUGE"/>
    <property type="match status" value="1"/>
</dbReference>
<organism evidence="10 11">
    <name type="scientific">Silvimonas terrae</name>
    <dbReference type="NCBI Taxonomy" id="300266"/>
    <lineage>
        <taxon>Bacteria</taxon>
        <taxon>Pseudomonadati</taxon>
        <taxon>Pseudomonadota</taxon>
        <taxon>Betaproteobacteria</taxon>
        <taxon>Neisseriales</taxon>
        <taxon>Chitinibacteraceae</taxon>
        <taxon>Silvimonas</taxon>
    </lineage>
</organism>
<evidence type="ECO:0000256" key="2">
    <source>
        <dbReference type="ARBA" id="ARBA00022448"/>
    </source>
</evidence>
<dbReference type="EMBL" id="JACHHN010000010">
    <property type="protein sequence ID" value="MBB5193340.1"/>
    <property type="molecule type" value="Genomic_DNA"/>
</dbReference>
<protein>
    <submittedName>
        <fullName evidence="10">Small multidrug resistance pump</fullName>
    </submittedName>
</protein>
<dbReference type="RefSeq" id="WP_184102979.1">
    <property type="nucleotide sequence ID" value="NZ_JACHHN010000010.1"/>
</dbReference>
<feature type="transmembrane region" description="Helical" evidence="9">
    <location>
        <begin position="89"/>
        <end position="108"/>
    </location>
</feature>
<dbReference type="Proteomes" id="UP000543030">
    <property type="component" value="Unassembled WGS sequence"/>
</dbReference>
<evidence type="ECO:0000256" key="3">
    <source>
        <dbReference type="ARBA" id="ARBA00022475"/>
    </source>
</evidence>
<dbReference type="AlphaFoldDB" id="A0A840RLG9"/>
<keyword evidence="4 8" id="KW-0812">Transmembrane</keyword>
<evidence type="ECO:0000256" key="6">
    <source>
        <dbReference type="ARBA" id="ARBA00023136"/>
    </source>
</evidence>
<dbReference type="InterPro" id="IPR000390">
    <property type="entry name" value="Small_drug/metabolite_transptr"/>
</dbReference>
<keyword evidence="6 9" id="KW-0472">Membrane</keyword>
<evidence type="ECO:0000313" key="10">
    <source>
        <dbReference type="EMBL" id="MBB5193340.1"/>
    </source>
</evidence>
<evidence type="ECO:0000256" key="5">
    <source>
        <dbReference type="ARBA" id="ARBA00022989"/>
    </source>
</evidence>
<dbReference type="InterPro" id="IPR037185">
    <property type="entry name" value="EmrE-like"/>
</dbReference>
<evidence type="ECO:0000256" key="7">
    <source>
        <dbReference type="ARBA" id="ARBA00038032"/>
    </source>
</evidence>
<proteinExistence type="inferred from homology"/>
<keyword evidence="3" id="KW-1003">Cell membrane</keyword>
<dbReference type="Pfam" id="PF00893">
    <property type="entry name" value="Multi_Drug_Res"/>
    <property type="match status" value="1"/>
</dbReference>
<evidence type="ECO:0000256" key="1">
    <source>
        <dbReference type="ARBA" id="ARBA00004651"/>
    </source>
</evidence>
<dbReference type="Gene3D" id="1.10.3730.20">
    <property type="match status" value="1"/>
</dbReference>
<evidence type="ECO:0000256" key="8">
    <source>
        <dbReference type="RuleBase" id="RU003942"/>
    </source>
</evidence>
<keyword evidence="2" id="KW-0813">Transport</keyword>
<feature type="transmembrane region" description="Helical" evidence="9">
    <location>
        <begin position="64"/>
        <end position="83"/>
    </location>
</feature>
<comment type="caution">
    <text evidence="10">The sequence shown here is derived from an EMBL/GenBank/DDBJ whole genome shotgun (WGS) entry which is preliminary data.</text>
</comment>
<dbReference type="SUPFAM" id="SSF103481">
    <property type="entry name" value="Multidrug resistance efflux transporter EmrE"/>
    <property type="match status" value="1"/>
</dbReference>
<dbReference type="PANTHER" id="PTHR30561:SF1">
    <property type="entry name" value="MULTIDRUG TRANSPORTER EMRE"/>
    <property type="match status" value="1"/>
</dbReference>
<comment type="subcellular location">
    <subcellularLocation>
        <location evidence="1 8">Cell membrane</location>
        <topology evidence="1 8">Multi-pass membrane protein</topology>
    </subcellularLocation>
</comment>
<comment type="similarity">
    <text evidence="7 8">Belongs to the drug/metabolite transporter (DMT) superfamily. Small multidrug resistance (SMR) (TC 2.A.7.1) family.</text>
</comment>
<sequence length="112" mass="11645">MPAYAFAWSMLVVSIIAEVTGTIALKYSHGLSRLLPTLGMGLCYATAIWLMGISTRVLPISTAYAIWAVACTALTALIGVIWFGEGVSVLKSAGLVCALLSLVLLNLADAAA</sequence>
<dbReference type="GO" id="GO:0022857">
    <property type="term" value="F:transmembrane transporter activity"/>
    <property type="evidence" value="ECO:0007669"/>
    <property type="project" value="InterPro"/>
</dbReference>
<gene>
    <name evidence="10" type="ORF">HNQ50_004094</name>
</gene>
<name>A0A840RLG9_9NEIS</name>
<evidence type="ECO:0000313" key="11">
    <source>
        <dbReference type="Proteomes" id="UP000543030"/>
    </source>
</evidence>
<evidence type="ECO:0000256" key="9">
    <source>
        <dbReference type="SAM" id="Phobius"/>
    </source>
</evidence>
<dbReference type="GO" id="GO:0005886">
    <property type="term" value="C:plasma membrane"/>
    <property type="evidence" value="ECO:0007669"/>
    <property type="project" value="UniProtKB-SubCell"/>
</dbReference>
<keyword evidence="5 9" id="KW-1133">Transmembrane helix</keyword>
<keyword evidence="11" id="KW-1185">Reference proteome</keyword>
<dbReference type="InterPro" id="IPR045324">
    <property type="entry name" value="Small_multidrug_res"/>
</dbReference>